<evidence type="ECO:0000256" key="7">
    <source>
        <dbReference type="ARBA" id="ARBA00022884"/>
    </source>
</evidence>
<dbReference type="EMBL" id="LSMT01000002">
    <property type="protein sequence ID" value="PFX34751.1"/>
    <property type="molecule type" value="Genomic_DNA"/>
</dbReference>
<keyword evidence="3" id="KW-0547">Nucleotide-binding</keyword>
<dbReference type="GO" id="GO:0016787">
    <property type="term" value="F:hydrolase activity"/>
    <property type="evidence" value="ECO:0007669"/>
    <property type="project" value="UniProtKB-KW"/>
</dbReference>
<comment type="caution">
    <text evidence="12">The sequence shown here is derived from an EMBL/GenBank/DDBJ whole genome shotgun (WGS) entry which is preliminary data.</text>
</comment>
<dbReference type="GO" id="GO:0005524">
    <property type="term" value="F:ATP binding"/>
    <property type="evidence" value="ECO:0007669"/>
    <property type="project" value="UniProtKB-KW"/>
</dbReference>
<feature type="region of interest" description="Disordered" evidence="9">
    <location>
        <begin position="233"/>
        <end position="297"/>
    </location>
</feature>
<evidence type="ECO:0000256" key="6">
    <source>
        <dbReference type="ARBA" id="ARBA00022840"/>
    </source>
</evidence>
<dbReference type="Proteomes" id="UP000225706">
    <property type="component" value="Unassembled WGS sequence"/>
</dbReference>
<proteinExistence type="predicted"/>
<dbReference type="PIRSF" id="PIRSF005198">
    <property type="entry name" value="Antiviral_helicase_SKI2"/>
    <property type="match status" value="1"/>
</dbReference>
<evidence type="ECO:0000313" key="12">
    <source>
        <dbReference type="EMBL" id="PFX34751.1"/>
    </source>
</evidence>
<dbReference type="InterPro" id="IPR016438">
    <property type="entry name" value="SKI2-like"/>
</dbReference>
<dbReference type="InterPro" id="IPR050699">
    <property type="entry name" value="RNA-DNA_Helicase"/>
</dbReference>
<keyword evidence="7" id="KW-0694">RNA-binding</keyword>
<dbReference type="GO" id="GO:0055087">
    <property type="term" value="C:Ski complex"/>
    <property type="evidence" value="ECO:0007669"/>
    <property type="project" value="TreeGrafter"/>
</dbReference>
<dbReference type="GO" id="GO:0003724">
    <property type="term" value="F:RNA helicase activity"/>
    <property type="evidence" value="ECO:0007669"/>
    <property type="project" value="UniProtKB-EC"/>
</dbReference>
<sequence>MEERDAEHGSETLEYTFDLLEVGCTGTIEVIPESFNKSSKKELKPLTTLPCGLPPLFAPDLKTDLEKYLLDPTVLPIHDFYRTQRFWPREQDPESLLFSDVCPVPLTLKVERNPTTGELLGYNEVMLTDTGCTSKNSMSLLRQPGPLSASVRGESINYPFLPGGMETLETTKPDLVFDGELNFEKDLLSLPPGFKHGARFTEDKEDQDGESFAPIPQVVAMSDIIAGTTLEDLEYSDDGDDLETDEEGIDKLSEKSGSVSDPEDSSKGSLQRQDSLENVLVEGSDSEKTRTSSASIADKPTKEEWAVMVNVKEPVKDFHKRVPDMAHKWKFELDTFQKQAVLCLENNESVFVAAHTSAGKTVVAEYAIALASKHMTRTVYTSPIKALSNQKFREFKDTFEDVGLLTGDLQIKPEASCLIMTTEILRSMLYNGSDVIRDVEWVIFDEVHYVNDAERGVVWEEVLIMLPAQVKIILLSATVPNTLEFADWIGRTKKKKIYVISTLKRPVPLQHFLYTGNSNKTSNELFMIVDADSKFLTRGYEAAVAAKKEREGKGKDAYGSKTHQTTNIREERNIWLSVIEMLRKKEKLPVVAFTFSRKRCDDNADQLGNLDLTTSTEKSVIHVFIQKAIARLKGSDRQLPQILFATETFAMGVNMPARTVVFDTTRKHDGTSFRDLLPGEYIQMAGRAGRRGLDPTGTVIILCKGNVPLMSDLHKMMLGKPTQLTSRFRLTYSMILNLLRVEELRVEDMMKRSFAEFHIQKDAQERRRQMEELEKKLQNINDIDCMFCSEDLKSYFKACRELSQLTNTVKGKQSILQMAERIANLQSEYGLSTSVEEFKKQYNFGLVEVVFEWARGMPFSEITNLTDVQEGIIVRCIQRLDETCRDVRNAARIIGDPKLGEKMEEASAMIKRDIVFAASLYTQ</sequence>
<feature type="domain" description="Helicase ATP-binding" evidence="10">
    <location>
        <begin position="341"/>
        <end position="497"/>
    </location>
</feature>
<keyword evidence="6" id="KW-0067">ATP-binding</keyword>
<dbReference type="SMART" id="SM00490">
    <property type="entry name" value="HELICc"/>
    <property type="match status" value="1"/>
</dbReference>
<evidence type="ECO:0000256" key="4">
    <source>
        <dbReference type="ARBA" id="ARBA00022801"/>
    </source>
</evidence>
<dbReference type="CDD" id="cd18795">
    <property type="entry name" value="SF2_C_Ski2"/>
    <property type="match status" value="1"/>
</dbReference>
<organism evidence="12 13">
    <name type="scientific">Stylophora pistillata</name>
    <name type="common">Smooth cauliflower coral</name>
    <dbReference type="NCBI Taxonomy" id="50429"/>
    <lineage>
        <taxon>Eukaryota</taxon>
        <taxon>Metazoa</taxon>
        <taxon>Cnidaria</taxon>
        <taxon>Anthozoa</taxon>
        <taxon>Hexacorallia</taxon>
        <taxon>Scleractinia</taxon>
        <taxon>Astrocoeniina</taxon>
        <taxon>Pocilloporidae</taxon>
        <taxon>Stylophora</taxon>
    </lineage>
</organism>
<feature type="compositionally biased region" description="Acidic residues" evidence="9">
    <location>
        <begin position="233"/>
        <end position="248"/>
    </location>
</feature>
<keyword evidence="2" id="KW-0963">Cytoplasm</keyword>
<dbReference type="AlphaFoldDB" id="A0A2B4SXW2"/>
<dbReference type="InterPro" id="IPR011545">
    <property type="entry name" value="DEAD/DEAH_box_helicase_dom"/>
</dbReference>
<feature type="region of interest" description="Disordered" evidence="9">
    <location>
        <begin position="194"/>
        <end position="216"/>
    </location>
</feature>
<dbReference type="FunFam" id="3.40.50.300:FF:000354">
    <property type="entry name" value="ATP-dependent RNA helicase SKI2"/>
    <property type="match status" value="1"/>
</dbReference>
<evidence type="ECO:0000259" key="10">
    <source>
        <dbReference type="PROSITE" id="PS51192"/>
    </source>
</evidence>
<keyword evidence="5 12" id="KW-0347">Helicase</keyword>
<comment type="catalytic activity">
    <reaction evidence="8">
        <text>ATP + H2O = ADP + phosphate + H(+)</text>
        <dbReference type="Rhea" id="RHEA:13065"/>
        <dbReference type="ChEBI" id="CHEBI:15377"/>
        <dbReference type="ChEBI" id="CHEBI:15378"/>
        <dbReference type="ChEBI" id="CHEBI:30616"/>
        <dbReference type="ChEBI" id="CHEBI:43474"/>
        <dbReference type="ChEBI" id="CHEBI:456216"/>
        <dbReference type="EC" id="3.6.4.13"/>
    </reaction>
</comment>
<dbReference type="GO" id="GO:0070478">
    <property type="term" value="P:nuclear-transcribed mRNA catabolic process, 3'-5' exonucleolytic nonsense-mediated decay"/>
    <property type="evidence" value="ECO:0007669"/>
    <property type="project" value="TreeGrafter"/>
</dbReference>
<dbReference type="InterPro" id="IPR040801">
    <property type="entry name" value="Ski2_N"/>
</dbReference>
<dbReference type="Pfam" id="PF17911">
    <property type="entry name" value="Ski2_N"/>
    <property type="match status" value="1"/>
</dbReference>
<dbReference type="PROSITE" id="PS51194">
    <property type="entry name" value="HELICASE_CTER"/>
    <property type="match status" value="1"/>
</dbReference>
<dbReference type="Gene3D" id="1.10.3380.30">
    <property type="match status" value="1"/>
</dbReference>
<gene>
    <name evidence="12" type="primary">SKIV2L</name>
    <name evidence="12" type="ORF">AWC38_SpisGene295</name>
</gene>
<dbReference type="PANTHER" id="PTHR12131:SF1">
    <property type="entry name" value="ATP-DEPENDENT RNA HELICASE SUPV3L1, MITOCHONDRIAL-RELATED"/>
    <property type="match status" value="1"/>
</dbReference>
<evidence type="ECO:0000256" key="8">
    <source>
        <dbReference type="ARBA" id="ARBA00047984"/>
    </source>
</evidence>
<accession>A0A2B4SXW2</accession>
<evidence type="ECO:0000259" key="11">
    <source>
        <dbReference type="PROSITE" id="PS51194"/>
    </source>
</evidence>
<dbReference type="InterPro" id="IPR012961">
    <property type="entry name" value="Ski2/MTR4_C"/>
</dbReference>
<evidence type="ECO:0000256" key="5">
    <source>
        <dbReference type="ARBA" id="ARBA00022806"/>
    </source>
</evidence>
<dbReference type="GO" id="GO:0003723">
    <property type="term" value="F:RNA binding"/>
    <property type="evidence" value="ECO:0007669"/>
    <property type="project" value="UniProtKB-KW"/>
</dbReference>
<evidence type="ECO:0000256" key="2">
    <source>
        <dbReference type="ARBA" id="ARBA00022490"/>
    </source>
</evidence>
<reference evidence="13" key="1">
    <citation type="journal article" date="2017" name="bioRxiv">
        <title>Comparative analysis of the genomes of Stylophora pistillata and Acropora digitifera provides evidence for extensive differences between species of corals.</title>
        <authorList>
            <person name="Voolstra C.R."/>
            <person name="Li Y."/>
            <person name="Liew Y.J."/>
            <person name="Baumgarten S."/>
            <person name="Zoccola D."/>
            <person name="Flot J.-F."/>
            <person name="Tambutte S."/>
            <person name="Allemand D."/>
            <person name="Aranda M."/>
        </authorList>
    </citation>
    <scope>NUCLEOTIDE SEQUENCE [LARGE SCALE GENOMIC DNA]</scope>
</reference>
<name>A0A2B4SXW2_STYPI</name>
<dbReference type="Pfam" id="PF00271">
    <property type="entry name" value="Helicase_C"/>
    <property type="match status" value="1"/>
</dbReference>
<evidence type="ECO:0000256" key="9">
    <source>
        <dbReference type="SAM" id="MobiDB-lite"/>
    </source>
</evidence>
<dbReference type="Pfam" id="PF00270">
    <property type="entry name" value="DEAD"/>
    <property type="match status" value="1"/>
</dbReference>
<dbReference type="InterPro" id="IPR001650">
    <property type="entry name" value="Helicase_C-like"/>
</dbReference>
<keyword evidence="4" id="KW-0378">Hydrolase</keyword>
<dbReference type="STRING" id="50429.A0A2B4SXW2"/>
<keyword evidence="13" id="KW-1185">Reference proteome</keyword>
<protein>
    <submittedName>
        <fullName evidence="12">Helicase SKI2W</fullName>
    </submittedName>
</protein>
<dbReference type="OrthoDB" id="64767at2759"/>
<dbReference type="PROSITE" id="PS51192">
    <property type="entry name" value="HELICASE_ATP_BIND_1"/>
    <property type="match status" value="1"/>
</dbReference>
<evidence type="ECO:0000256" key="1">
    <source>
        <dbReference type="ARBA" id="ARBA00004496"/>
    </source>
</evidence>
<dbReference type="InterPro" id="IPR014001">
    <property type="entry name" value="Helicase_ATP-bd"/>
</dbReference>
<evidence type="ECO:0000256" key="3">
    <source>
        <dbReference type="ARBA" id="ARBA00022741"/>
    </source>
</evidence>
<evidence type="ECO:0000313" key="13">
    <source>
        <dbReference type="Proteomes" id="UP000225706"/>
    </source>
</evidence>
<dbReference type="SUPFAM" id="SSF52540">
    <property type="entry name" value="P-loop containing nucleoside triphosphate hydrolases"/>
    <property type="match status" value="1"/>
</dbReference>
<dbReference type="SMART" id="SM00487">
    <property type="entry name" value="DEXDc"/>
    <property type="match status" value="1"/>
</dbReference>
<dbReference type="Gene3D" id="3.40.50.300">
    <property type="entry name" value="P-loop containing nucleotide triphosphate hydrolases"/>
    <property type="match status" value="3"/>
</dbReference>
<dbReference type="SMART" id="SM01142">
    <property type="entry name" value="DSHCT"/>
    <property type="match status" value="1"/>
</dbReference>
<feature type="domain" description="Helicase C-terminal" evidence="11">
    <location>
        <begin position="577"/>
        <end position="739"/>
    </location>
</feature>
<comment type="subcellular location">
    <subcellularLocation>
        <location evidence="1">Cytoplasm</location>
    </subcellularLocation>
</comment>
<dbReference type="Pfam" id="PF08148">
    <property type="entry name" value="DSHCT"/>
    <property type="match status" value="1"/>
</dbReference>
<dbReference type="PANTHER" id="PTHR12131">
    <property type="entry name" value="ATP-DEPENDENT RNA AND DNA HELICASE"/>
    <property type="match status" value="1"/>
</dbReference>
<dbReference type="InterPro" id="IPR027417">
    <property type="entry name" value="P-loop_NTPase"/>
</dbReference>